<sequence>MPCATKAMWPTLYLPAARHAGAPGRRWDMCSRASPTRARQDGALTGEIEAKDGLPSADRNNKATLLLTGPFRTAKSSAKDLTPLVLKLQYAKYQDHSSVAVEKSPAETQSRSLFLSICTCGWYHRVLAWILT</sequence>
<gene>
    <name evidence="1" type="ORF">CDAR_466981</name>
</gene>
<protein>
    <submittedName>
        <fullName evidence="1">Uncharacterized protein</fullName>
    </submittedName>
</protein>
<accession>A0AAV4TBI7</accession>
<comment type="caution">
    <text evidence="1">The sequence shown here is derived from an EMBL/GenBank/DDBJ whole genome shotgun (WGS) entry which is preliminary data.</text>
</comment>
<evidence type="ECO:0000313" key="1">
    <source>
        <dbReference type="EMBL" id="GIY42586.1"/>
    </source>
</evidence>
<name>A0AAV4TBI7_9ARAC</name>
<dbReference type="EMBL" id="BPLQ01009228">
    <property type="protein sequence ID" value="GIY42586.1"/>
    <property type="molecule type" value="Genomic_DNA"/>
</dbReference>
<proteinExistence type="predicted"/>
<evidence type="ECO:0000313" key="2">
    <source>
        <dbReference type="Proteomes" id="UP001054837"/>
    </source>
</evidence>
<dbReference type="Proteomes" id="UP001054837">
    <property type="component" value="Unassembled WGS sequence"/>
</dbReference>
<dbReference type="AlphaFoldDB" id="A0AAV4TBI7"/>
<reference evidence="1 2" key="1">
    <citation type="submission" date="2021-06" db="EMBL/GenBank/DDBJ databases">
        <title>Caerostris darwini draft genome.</title>
        <authorList>
            <person name="Kono N."/>
            <person name="Arakawa K."/>
        </authorList>
    </citation>
    <scope>NUCLEOTIDE SEQUENCE [LARGE SCALE GENOMIC DNA]</scope>
</reference>
<keyword evidence="2" id="KW-1185">Reference proteome</keyword>
<organism evidence="1 2">
    <name type="scientific">Caerostris darwini</name>
    <dbReference type="NCBI Taxonomy" id="1538125"/>
    <lineage>
        <taxon>Eukaryota</taxon>
        <taxon>Metazoa</taxon>
        <taxon>Ecdysozoa</taxon>
        <taxon>Arthropoda</taxon>
        <taxon>Chelicerata</taxon>
        <taxon>Arachnida</taxon>
        <taxon>Araneae</taxon>
        <taxon>Araneomorphae</taxon>
        <taxon>Entelegynae</taxon>
        <taxon>Araneoidea</taxon>
        <taxon>Araneidae</taxon>
        <taxon>Caerostris</taxon>
    </lineage>
</organism>